<evidence type="ECO:0000259" key="1">
    <source>
        <dbReference type="Pfam" id="PF00144"/>
    </source>
</evidence>
<comment type="caution">
    <text evidence="2">The sequence shown here is derived from an EMBL/GenBank/DDBJ whole genome shotgun (WGS) entry which is preliminary data.</text>
</comment>
<sequence length="358" mass="39348">MSVFSALMFIGCSKKEVPAPSGAALYFPAIGSSMWETTSPQSLGWNTDALPELVSYLEQNNTRAFLLLKDGKIVLEHYSGTAANGGAFNVGSNWYWASAGKTLTAFMVGKAQEEGLLSINDKTSKYLGANWTSLSAAQEDQITIRHQLTMTTGLDERVPNRDCTTPACLTYRAAPGTRWAYHNAPYTLLSKVIESSTNQNYNAYFKSRLADKIGMNGLWQHVGDNHVYFSTARSMARFGLLMLNKGKWENTAVLNDAAYINAMVNTSQSLNLSYGYLWWLNGKPSFMLPSVPTVFPGSSVPDAPAEMYAAMGKNGQFLNVVPSQGLVLVRMGEAPGDEEVPVVFLNEIWKRLNVVMKK</sequence>
<dbReference type="Pfam" id="PF00144">
    <property type="entry name" value="Beta-lactamase"/>
    <property type="match status" value="1"/>
</dbReference>
<accession>A0ABW2DIL9</accession>
<name>A0ABW2DIL9_9BACT</name>
<dbReference type="Proteomes" id="UP001596405">
    <property type="component" value="Unassembled WGS sequence"/>
</dbReference>
<dbReference type="PANTHER" id="PTHR43283:SF7">
    <property type="entry name" value="BETA-LACTAMASE-RELATED DOMAIN-CONTAINING PROTEIN"/>
    <property type="match status" value="1"/>
</dbReference>
<dbReference type="SUPFAM" id="SSF56601">
    <property type="entry name" value="beta-lactamase/transpeptidase-like"/>
    <property type="match status" value="1"/>
</dbReference>
<dbReference type="PANTHER" id="PTHR43283">
    <property type="entry name" value="BETA-LACTAMASE-RELATED"/>
    <property type="match status" value="1"/>
</dbReference>
<proteinExistence type="predicted"/>
<dbReference type="EC" id="3.-.-.-" evidence="2"/>
<protein>
    <submittedName>
        <fullName evidence="2">Serine hydrolase domain-containing protein</fullName>
        <ecNumber evidence="2">3.-.-.-</ecNumber>
    </submittedName>
</protein>
<keyword evidence="2" id="KW-0378">Hydrolase</keyword>
<dbReference type="InterPro" id="IPR050789">
    <property type="entry name" value="Diverse_Enzym_Activities"/>
</dbReference>
<dbReference type="RefSeq" id="WP_239693377.1">
    <property type="nucleotide sequence ID" value="NZ_JBHSYQ010000003.1"/>
</dbReference>
<reference evidence="3" key="1">
    <citation type="journal article" date="2019" name="Int. J. Syst. Evol. Microbiol.">
        <title>The Global Catalogue of Microorganisms (GCM) 10K type strain sequencing project: providing services to taxonomists for standard genome sequencing and annotation.</title>
        <authorList>
            <consortium name="The Broad Institute Genomics Platform"/>
            <consortium name="The Broad Institute Genome Sequencing Center for Infectious Disease"/>
            <person name="Wu L."/>
            <person name="Ma J."/>
        </authorList>
    </citation>
    <scope>NUCLEOTIDE SEQUENCE [LARGE SCALE GENOMIC DNA]</scope>
    <source>
        <strain evidence="3">CGMCC 4.7393</strain>
    </source>
</reference>
<dbReference type="GO" id="GO:0016787">
    <property type="term" value="F:hydrolase activity"/>
    <property type="evidence" value="ECO:0007669"/>
    <property type="project" value="UniProtKB-KW"/>
</dbReference>
<gene>
    <name evidence="2" type="ORF">ACFQHR_02250</name>
</gene>
<dbReference type="InterPro" id="IPR012338">
    <property type="entry name" value="Beta-lactam/transpept-like"/>
</dbReference>
<evidence type="ECO:0000313" key="2">
    <source>
        <dbReference type="EMBL" id="MFC6996423.1"/>
    </source>
</evidence>
<keyword evidence="3" id="KW-1185">Reference proteome</keyword>
<dbReference type="InterPro" id="IPR001466">
    <property type="entry name" value="Beta-lactam-related"/>
</dbReference>
<dbReference type="Gene3D" id="3.40.710.10">
    <property type="entry name" value="DD-peptidase/beta-lactamase superfamily"/>
    <property type="match status" value="1"/>
</dbReference>
<feature type="domain" description="Beta-lactamase-related" evidence="1">
    <location>
        <begin position="64"/>
        <end position="331"/>
    </location>
</feature>
<dbReference type="EMBL" id="JBHSYQ010000003">
    <property type="protein sequence ID" value="MFC6996423.1"/>
    <property type="molecule type" value="Genomic_DNA"/>
</dbReference>
<evidence type="ECO:0000313" key="3">
    <source>
        <dbReference type="Proteomes" id="UP001596405"/>
    </source>
</evidence>
<organism evidence="2 3">
    <name type="scientific">Rufibacter roseus</name>
    <dbReference type="NCBI Taxonomy" id="1567108"/>
    <lineage>
        <taxon>Bacteria</taxon>
        <taxon>Pseudomonadati</taxon>
        <taxon>Bacteroidota</taxon>
        <taxon>Cytophagia</taxon>
        <taxon>Cytophagales</taxon>
        <taxon>Hymenobacteraceae</taxon>
        <taxon>Rufibacter</taxon>
    </lineage>
</organism>